<organism evidence="5">
    <name type="scientific">marine metagenome</name>
    <dbReference type="NCBI Taxonomy" id="408172"/>
    <lineage>
        <taxon>unclassified sequences</taxon>
        <taxon>metagenomes</taxon>
        <taxon>ecological metagenomes</taxon>
    </lineage>
</organism>
<dbReference type="EMBL" id="UINC01012705">
    <property type="protein sequence ID" value="SVA55327.1"/>
    <property type="molecule type" value="Genomic_DNA"/>
</dbReference>
<dbReference type="PROSITE" id="PS51257">
    <property type="entry name" value="PROKAR_LIPOPROTEIN"/>
    <property type="match status" value="1"/>
</dbReference>
<keyword evidence="2" id="KW-0472">Membrane</keyword>
<evidence type="ECO:0000259" key="4">
    <source>
        <dbReference type="Pfam" id="PF13525"/>
    </source>
</evidence>
<accession>A0A381WTT0</accession>
<proteinExistence type="inferred from homology"/>
<dbReference type="Pfam" id="PF13525">
    <property type="entry name" value="YfiO"/>
    <property type="match status" value="1"/>
</dbReference>
<keyword evidence="3" id="KW-0998">Cell outer membrane</keyword>
<dbReference type="CDD" id="cd15830">
    <property type="entry name" value="BamD"/>
    <property type="match status" value="1"/>
</dbReference>
<dbReference type="NCBIfam" id="TIGR03302">
    <property type="entry name" value="OM_YfiO"/>
    <property type="match status" value="1"/>
</dbReference>
<gene>
    <name evidence="5" type="ORF">METZ01_LOCUS108181</name>
</gene>
<name>A0A381WTT0_9ZZZZ</name>
<feature type="domain" description="Outer membrane lipoprotein BamD-like" evidence="4">
    <location>
        <begin position="40"/>
        <end position="229"/>
    </location>
</feature>
<keyword evidence="1" id="KW-0732">Signal</keyword>
<dbReference type="AlphaFoldDB" id="A0A381WTT0"/>
<evidence type="ECO:0000256" key="1">
    <source>
        <dbReference type="ARBA" id="ARBA00022729"/>
    </source>
</evidence>
<evidence type="ECO:0000256" key="2">
    <source>
        <dbReference type="ARBA" id="ARBA00023136"/>
    </source>
</evidence>
<protein>
    <recommendedName>
        <fullName evidence="4">Outer membrane lipoprotein BamD-like domain-containing protein</fullName>
    </recommendedName>
</protein>
<dbReference type="InterPro" id="IPR039565">
    <property type="entry name" value="BamD-like"/>
</dbReference>
<dbReference type="InterPro" id="IPR011990">
    <property type="entry name" value="TPR-like_helical_dom_sf"/>
</dbReference>
<dbReference type="SUPFAM" id="SSF48452">
    <property type="entry name" value="TPR-like"/>
    <property type="match status" value="1"/>
</dbReference>
<evidence type="ECO:0000313" key="5">
    <source>
        <dbReference type="EMBL" id="SVA55327.1"/>
    </source>
</evidence>
<sequence>MSKHIIFLFIYIIFIVSCSKDKSKVDQVLLEQDIEAEMILAYKEGMKQLEEGDALYASRKFNEAEILFPQSIWAAKASLMSAYALYSQNYYDDAIFNLERHIKNYPKDKDLVYAHYLIAICYFEQLYDERKDLKPLVKAREKFEYILKKYPNTDYAIDAKWKMGLIVDQMAAKEMYIGRYYMKMEKWIAAINRFKFVVKYYDTTIYIEEALHRLVEIYYKIGLVEDAQKIAATLGYNYGSGEWYKNSYRIFNKSYKTAKITKEKKDSFIKKKFKKLFE</sequence>
<dbReference type="InterPro" id="IPR017689">
    <property type="entry name" value="BamD"/>
</dbReference>
<dbReference type="HAMAP" id="MF_00922">
    <property type="entry name" value="OM_assembly_BamD"/>
    <property type="match status" value="1"/>
</dbReference>
<reference evidence="5" key="1">
    <citation type="submission" date="2018-05" db="EMBL/GenBank/DDBJ databases">
        <authorList>
            <person name="Lanie J.A."/>
            <person name="Ng W.-L."/>
            <person name="Kazmierczak K.M."/>
            <person name="Andrzejewski T.M."/>
            <person name="Davidsen T.M."/>
            <person name="Wayne K.J."/>
            <person name="Tettelin H."/>
            <person name="Glass J.I."/>
            <person name="Rusch D."/>
            <person name="Podicherti R."/>
            <person name="Tsui H.-C.T."/>
            <person name="Winkler M.E."/>
        </authorList>
    </citation>
    <scope>NUCLEOTIDE SEQUENCE</scope>
</reference>
<dbReference type="Gene3D" id="1.25.40.10">
    <property type="entry name" value="Tetratricopeptide repeat domain"/>
    <property type="match status" value="1"/>
</dbReference>
<evidence type="ECO:0000256" key="3">
    <source>
        <dbReference type="ARBA" id="ARBA00023237"/>
    </source>
</evidence>